<dbReference type="SMART" id="SM00487">
    <property type="entry name" value="DEXDc"/>
    <property type="match status" value="1"/>
</dbReference>
<dbReference type="SMART" id="SM00491">
    <property type="entry name" value="HELICc2"/>
    <property type="match status" value="1"/>
</dbReference>
<dbReference type="CDD" id="cd06127">
    <property type="entry name" value="DEDDh"/>
    <property type="match status" value="1"/>
</dbReference>
<dbReference type="GO" id="GO:0005524">
    <property type="term" value="F:ATP binding"/>
    <property type="evidence" value="ECO:0007669"/>
    <property type="project" value="UniProtKB-UniRule"/>
</dbReference>
<feature type="short sequence motif" description="DEAH box" evidence="8">
    <location>
        <begin position="469"/>
        <end position="472"/>
    </location>
</feature>
<dbReference type="AlphaFoldDB" id="A0A850EV03"/>
<evidence type="ECO:0000259" key="12">
    <source>
        <dbReference type="PROSITE" id="PS51194"/>
    </source>
</evidence>
<dbReference type="GO" id="GO:0003887">
    <property type="term" value="F:DNA-directed DNA polymerase activity"/>
    <property type="evidence" value="ECO:0007669"/>
    <property type="project" value="InterPro"/>
</dbReference>
<dbReference type="GO" id="GO:0043139">
    <property type="term" value="F:5'-3' DNA helicase activity"/>
    <property type="evidence" value="ECO:0007669"/>
    <property type="project" value="UniProtKB-EC"/>
</dbReference>
<dbReference type="InterPro" id="IPR014013">
    <property type="entry name" value="Helic_SF1/SF2_ATP-bd_DinG/Rad3"/>
</dbReference>
<comment type="catalytic activity">
    <reaction evidence="7">
        <text>ATP + H2O = ADP + phosphate + H(+)</text>
        <dbReference type="Rhea" id="RHEA:13065"/>
        <dbReference type="ChEBI" id="CHEBI:15377"/>
        <dbReference type="ChEBI" id="CHEBI:15378"/>
        <dbReference type="ChEBI" id="CHEBI:30616"/>
        <dbReference type="ChEBI" id="CHEBI:43474"/>
        <dbReference type="ChEBI" id="CHEBI:456216"/>
        <dbReference type="EC" id="5.6.2.3"/>
    </reaction>
</comment>
<dbReference type="NCBIfam" id="TIGR01407">
    <property type="entry name" value="dinG_rel"/>
    <property type="match status" value="1"/>
</dbReference>
<dbReference type="InterPro" id="IPR006310">
    <property type="entry name" value="DinG"/>
</dbReference>
<evidence type="ECO:0000256" key="8">
    <source>
        <dbReference type="HAMAP-Rule" id="MF_02206"/>
    </source>
</evidence>
<comment type="cofactor">
    <cofactor evidence="1">
        <name>[4Fe-4S] cluster</name>
        <dbReference type="ChEBI" id="CHEBI:49883"/>
    </cofactor>
</comment>
<dbReference type="EC" id="3.1.-.-" evidence="8 9"/>
<keyword evidence="13" id="KW-0347">Helicase</keyword>
<dbReference type="Proteomes" id="UP000564806">
    <property type="component" value="Unassembled WGS sequence"/>
</dbReference>
<dbReference type="SUPFAM" id="SSF52540">
    <property type="entry name" value="P-loop containing nucleoside triphosphate hydrolases"/>
    <property type="match status" value="1"/>
</dbReference>
<dbReference type="InterPro" id="IPR001650">
    <property type="entry name" value="Helicase_C-like"/>
</dbReference>
<evidence type="ECO:0000256" key="5">
    <source>
        <dbReference type="ARBA" id="ARBA00022839"/>
    </source>
</evidence>
<feature type="binding site" evidence="8">
    <location>
        <begin position="288"/>
        <end position="295"/>
    </location>
    <ligand>
        <name>ATP</name>
        <dbReference type="ChEBI" id="CHEBI:30616"/>
    </ligand>
</feature>
<dbReference type="SUPFAM" id="SSF53098">
    <property type="entry name" value="Ribonuclease H-like"/>
    <property type="match status" value="1"/>
</dbReference>
<protein>
    <recommendedName>
        <fullName evidence="8 9">3'-5' exonuclease DinG</fullName>
        <ecNumber evidence="8 9">3.1.-.-</ecNumber>
    </recommendedName>
</protein>
<accession>A0A850EV03</accession>
<dbReference type="PROSITE" id="PS51193">
    <property type="entry name" value="HELICASE_ATP_BIND_2"/>
    <property type="match status" value="1"/>
</dbReference>
<evidence type="ECO:0000256" key="6">
    <source>
        <dbReference type="ARBA" id="ARBA00022840"/>
    </source>
</evidence>
<evidence type="ECO:0000259" key="11">
    <source>
        <dbReference type="PROSITE" id="PS51193"/>
    </source>
</evidence>
<keyword evidence="3 8" id="KW-0547">Nucleotide-binding</keyword>
<evidence type="ECO:0000313" key="14">
    <source>
        <dbReference type="Proteomes" id="UP000564806"/>
    </source>
</evidence>
<comment type="function">
    <text evidence="8 9">3'-5' exonuclease.</text>
</comment>
<keyword evidence="2 8" id="KW-0540">Nuclease</keyword>
<reference evidence="13" key="1">
    <citation type="submission" date="2020-06" db="EMBL/GenBank/DDBJ databases">
        <title>Paenibacillus sp. nov., isolated from soil.</title>
        <authorList>
            <person name="Seo Y.L."/>
        </authorList>
    </citation>
    <scope>NUCLEOTIDE SEQUENCE [LARGE SCALE GENOMIC DNA]</scope>
    <source>
        <strain evidence="13">JW14</strain>
    </source>
</reference>
<comment type="caution">
    <text evidence="13">The sequence shown here is derived from an EMBL/GenBank/DDBJ whole genome shotgun (WGS) entry which is preliminary data.</text>
</comment>
<dbReference type="NCBIfam" id="NF005981">
    <property type="entry name" value="PRK08074.1"/>
    <property type="match status" value="1"/>
</dbReference>
<dbReference type="RefSeq" id="WP_175373662.1">
    <property type="nucleotide sequence ID" value="NZ_JABWCS010000218.1"/>
</dbReference>
<evidence type="ECO:0000256" key="7">
    <source>
        <dbReference type="ARBA" id="ARBA00048954"/>
    </source>
</evidence>
<dbReference type="InterPro" id="IPR014001">
    <property type="entry name" value="Helicase_ATP-bd"/>
</dbReference>
<dbReference type="GO" id="GO:0006260">
    <property type="term" value="P:DNA replication"/>
    <property type="evidence" value="ECO:0007669"/>
    <property type="project" value="InterPro"/>
</dbReference>
<dbReference type="PROSITE" id="PS51194">
    <property type="entry name" value="HELICASE_CTER"/>
    <property type="match status" value="1"/>
</dbReference>
<feature type="domain" description="Helicase ATP-binding" evidence="10">
    <location>
        <begin position="275"/>
        <end position="538"/>
    </location>
</feature>
<dbReference type="PANTHER" id="PTHR11472">
    <property type="entry name" value="DNA REPAIR DEAD HELICASE RAD3/XP-D SUBFAMILY MEMBER"/>
    <property type="match status" value="1"/>
</dbReference>
<dbReference type="InterPro" id="IPR045028">
    <property type="entry name" value="DinG/Rad3-like"/>
</dbReference>
<dbReference type="FunFam" id="3.30.420.10:FF:000045">
    <property type="entry name" value="3'-5' exonuclease DinG"/>
    <property type="match status" value="1"/>
</dbReference>
<organism evidence="13 14">
    <name type="scientific">Paenibacillus agri</name>
    <dbReference type="NCBI Taxonomy" id="2744309"/>
    <lineage>
        <taxon>Bacteria</taxon>
        <taxon>Bacillati</taxon>
        <taxon>Bacillota</taxon>
        <taxon>Bacilli</taxon>
        <taxon>Bacillales</taxon>
        <taxon>Paenibacillaceae</taxon>
        <taxon>Paenibacillus</taxon>
    </lineage>
</organism>
<dbReference type="InterPro" id="IPR013520">
    <property type="entry name" value="Ribonucl_H"/>
</dbReference>
<feature type="domain" description="Helicase C-terminal" evidence="12">
    <location>
        <begin position="762"/>
        <end position="951"/>
    </location>
</feature>
<dbReference type="InterPro" id="IPR006555">
    <property type="entry name" value="ATP-dep_Helicase_C"/>
</dbReference>
<evidence type="ECO:0000256" key="2">
    <source>
        <dbReference type="ARBA" id="ARBA00022722"/>
    </source>
</evidence>
<dbReference type="InterPro" id="IPR027417">
    <property type="entry name" value="P-loop_NTPase"/>
</dbReference>
<dbReference type="GO" id="GO:0016818">
    <property type="term" value="F:hydrolase activity, acting on acid anhydrides, in phosphorus-containing anhydrides"/>
    <property type="evidence" value="ECO:0007669"/>
    <property type="project" value="InterPro"/>
</dbReference>
<dbReference type="EMBL" id="JABWCS010000218">
    <property type="protein sequence ID" value="NUU63244.1"/>
    <property type="molecule type" value="Genomic_DNA"/>
</dbReference>
<dbReference type="Gene3D" id="3.40.50.300">
    <property type="entry name" value="P-loop containing nucleotide triphosphate hydrolases"/>
    <property type="match status" value="2"/>
</dbReference>
<dbReference type="HAMAP" id="MF_02206">
    <property type="entry name" value="DinG_exonucl"/>
    <property type="match status" value="1"/>
</dbReference>
<dbReference type="Gene3D" id="3.30.420.10">
    <property type="entry name" value="Ribonuclease H-like superfamily/Ribonuclease H"/>
    <property type="match status" value="1"/>
</dbReference>
<dbReference type="InterPro" id="IPR011545">
    <property type="entry name" value="DEAD/DEAH_box_helicase_dom"/>
</dbReference>
<dbReference type="PANTHER" id="PTHR11472:SF34">
    <property type="entry name" value="REGULATOR OF TELOMERE ELONGATION HELICASE 1"/>
    <property type="match status" value="1"/>
</dbReference>
<dbReference type="Pfam" id="PF00270">
    <property type="entry name" value="DEAD"/>
    <property type="match status" value="1"/>
</dbReference>
<dbReference type="InterPro" id="IPR012337">
    <property type="entry name" value="RNaseH-like_sf"/>
</dbReference>
<dbReference type="GO" id="GO:0003677">
    <property type="term" value="F:DNA binding"/>
    <property type="evidence" value="ECO:0007669"/>
    <property type="project" value="InterPro"/>
</dbReference>
<dbReference type="PROSITE" id="PS51192">
    <property type="entry name" value="HELICASE_ATP_BIND_1"/>
    <property type="match status" value="1"/>
</dbReference>
<evidence type="ECO:0000313" key="13">
    <source>
        <dbReference type="EMBL" id="NUU63244.1"/>
    </source>
</evidence>
<dbReference type="InterPro" id="IPR036397">
    <property type="entry name" value="RNaseH_sf"/>
</dbReference>
<feature type="domain" description="Helicase ATP-binding" evidence="11">
    <location>
        <begin position="253"/>
        <end position="517"/>
    </location>
</feature>
<keyword evidence="4 8" id="KW-0378">Hydrolase</keyword>
<dbReference type="Pfam" id="PF13307">
    <property type="entry name" value="Helicase_C_2"/>
    <property type="match status" value="1"/>
</dbReference>
<sequence>MKFAVLDFETTGTQSVGEIIQVGLAIIEEDRSISRVYGSFVKPGAPIPPFITGLTGITDSDVADAPELDEMMMELVPLLDDVVLVGHNVAFDFHFLQNALDRCGYLPFQGRILDTIDFLKICFPSLTTYQLGAVSSHFGITHERPHQADSDALATALVLLQCLEELYSLPLLTIQRLSELFAAEDSDLGWYFDGLLREREMETFQPESDLTFYRQLALKVGDWTELEPPRDQHGANPLHSLSFSDYMDEIRQRLKDKLPHYESREAQDIMFNEVITALSEDKHLLIEAGTGTGKSLGYLLPAIYQSVRSEQKVMVSTHTINLQDQLRERDIPLLTEVVPFPFKAAIFKGRGHYLCLRKFEHKINKRDFTSPREDAIIAAQMIVWLTQSESGDDEELNLGGRGGDFWETVASDTDSCLGRACPWFRKCYYHRAKHEAGIADVVITNHSKLFADVKAGHQLLPAYEHLVIDEAHHLEDVAGKHLGMHMKHFTVSHTLGRLYKDSRNGQLPALRQILQTSGSEQASEWSVIIDRLYPDLLTVKETWDVLSEKLYTLLPERSDAAAGEAGQLVLRLQPGSKPKDWEELAALENTMHLSLSEVIRKGEKMLSEMREQDGQSSADSLVTDLGGLFKDLGAIREQVRFFMNLNDVNVVYWLEASTNYRSKSLQLYAVPVDVSAQLKELFFDKKNSIVLTSATLSVDKSFQFMIDNLGLGEAAEQGRLMTSLLPSPFKYREQALLVIPRDFPSVKGSIGDARFVDTLVQSLAEAAVITRGRMLVLFTSYRMLRQVYDPLKEALASQDISVLGQGVEGGSRSKLIRRFQDSNASVLLGTSSFWEGVDIPGDALTCLAIVRLPFQPPNHPLAEAKAELLQAQKKNPFMKLSVPQAVIRFKQGFGRLVRTAQDRGIVIVYDTRVIESYYGKYFLYSLPGPKMEHMKTEQMVPRIAEWLEEGGK</sequence>
<gene>
    <name evidence="8 9 13" type="primary">dinG</name>
    <name evidence="13" type="ORF">HPT30_23090</name>
</gene>
<evidence type="ECO:0000259" key="10">
    <source>
        <dbReference type="PROSITE" id="PS51192"/>
    </source>
</evidence>
<keyword evidence="14" id="KW-1185">Reference proteome</keyword>
<evidence type="ECO:0000256" key="4">
    <source>
        <dbReference type="ARBA" id="ARBA00022801"/>
    </source>
</evidence>
<comment type="similarity">
    <text evidence="8 9">Belongs to the helicase family. DinG subfamily. Type 2 sub-subfamily.</text>
</comment>
<dbReference type="Pfam" id="PF00929">
    <property type="entry name" value="RNase_T"/>
    <property type="match status" value="1"/>
</dbReference>
<dbReference type="GO" id="GO:0008408">
    <property type="term" value="F:3'-5' exonuclease activity"/>
    <property type="evidence" value="ECO:0007669"/>
    <property type="project" value="UniProtKB-UniRule"/>
</dbReference>
<dbReference type="InterPro" id="IPR006054">
    <property type="entry name" value="DnaQ"/>
</dbReference>
<proteinExistence type="inferred from homology"/>
<dbReference type="NCBIfam" id="TIGR00573">
    <property type="entry name" value="dnaq"/>
    <property type="match status" value="1"/>
</dbReference>
<dbReference type="SMART" id="SM00479">
    <property type="entry name" value="EXOIII"/>
    <property type="match status" value="1"/>
</dbReference>
<evidence type="ECO:0000256" key="3">
    <source>
        <dbReference type="ARBA" id="ARBA00022741"/>
    </source>
</evidence>
<keyword evidence="6 8" id="KW-0067">ATP-binding</keyword>
<evidence type="ECO:0000256" key="1">
    <source>
        <dbReference type="ARBA" id="ARBA00001966"/>
    </source>
</evidence>
<evidence type="ECO:0000256" key="9">
    <source>
        <dbReference type="RuleBase" id="RU364106"/>
    </source>
</evidence>
<name>A0A850EV03_9BACL</name>
<keyword evidence="5 8" id="KW-0269">Exonuclease</keyword>